<accession>A0A4Q4ZHC1</accession>
<dbReference type="PANTHER" id="PTHR38839:SF2">
    <property type="entry name" value="TRANSCRIPTIONAL REGULATOR WHIB7-RELATED"/>
    <property type="match status" value="1"/>
</dbReference>
<name>A0A4Q4ZHC1_9ACTN</name>
<evidence type="ECO:0000256" key="6">
    <source>
        <dbReference type="ARBA" id="ARBA00023014"/>
    </source>
</evidence>
<evidence type="ECO:0000256" key="9">
    <source>
        <dbReference type="ARBA" id="ARBA00023157"/>
    </source>
</evidence>
<evidence type="ECO:0000256" key="11">
    <source>
        <dbReference type="HAMAP-Rule" id="MF_01479"/>
    </source>
</evidence>
<keyword evidence="6 11" id="KW-0411">Iron-sulfur</keyword>
<dbReference type="GO" id="GO:0003677">
    <property type="term" value="F:DNA binding"/>
    <property type="evidence" value="ECO:0007669"/>
    <property type="project" value="UniProtKB-UniRule"/>
</dbReference>
<keyword evidence="4 11" id="KW-0479">Metal-binding</keyword>
<feature type="binding site" evidence="11">
    <location>
        <position position="37"/>
    </location>
    <ligand>
        <name>[4Fe-4S] cluster</name>
        <dbReference type="ChEBI" id="CHEBI:49883"/>
    </ligand>
</feature>
<keyword evidence="7 11" id="KW-0805">Transcription regulation</keyword>
<comment type="PTM">
    <text evidence="11">Upon Fe-S cluster removal intramolecular disulfide bonds are formed.</text>
</comment>
<keyword evidence="10 11" id="KW-0804">Transcription</keyword>
<evidence type="ECO:0000256" key="10">
    <source>
        <dbReference type="ARBA" id="ARBA00023163"/>
    </source>
</evidence>
<comment type="cofactor">
    <cofactor evidence="11">
        <name>[4Fe-4S] cluster</name>
        <dbReference type="ChEBI" id="CHEBI:49883"/>
    </cofactor>
    <text evidence="11">Binds 1 [4Fe-4S] cluster per subunit. Following nitrosylation of the [4Fe-4S] cluster binds 1 [4Fe-8(NO)] cluster per subunit.</text>
</comment>
<dbReference type="PANTHER" id="PTHR38839">
    <property type="entry name" value="TRANSCRIPTIONAL REGULATOR WHID-RELATED"/>
    <property type="match status" value="1"/>
</dbReference>
<dbReference type="Pfam" id="PF02467">
    <property type="entry name" value="Whib"/>
    <property type="match status" value="1"/>
</dbReference>
<evidence type="ECO:0000256" key="3">
    <source>
        <dbReference type="ARBA" id="ARBA00022485"/>
    </source>
</evidence>
<dbReference type="Proteomes" id="UP000295198">
    <property type="component" value="Unassembled WGS sequence"/>
</dbReference>
<evidence type="ECO:0000256" key="8">
    <source>
        <dbReference type="ARBA" id="ARBA00023125"/>
    </source>
</evidence>
<keyword evidence="11" id="KW-0963">Cytoplasm</keyword>
<comment type="subcellular location">
    <subcellularLocation>
        <location evidence="1 11">Cytoplasm</location>
    </subcellularLocation>
</comment>
<comment type="function">
    <text evidence="11">Acts as a transcriptional regulator. Probably redox-responsive. The apo- but not holo-form probably binds DNA.</text>
</comment>
<dbReference type="PROSITE" id="PS51674">
    <property type="entry name" value="4FE4S_WBL"/>
    <property type="match status" value="1"/>
</dbReference>
<evidence type="ECO:0000256" key="7">
    <source>
        <dbReference type="ARBA" id="ARBA00023015"/>
    </source>
</evidence>
<evidence type="ECO:0000256" key="1">
    <source>
        <dbReference type="ARBA" id="ARBA00004496"/>
    </source>
</evidence>
<dbReference type="GO" id="GO:0005737">
    <property type="term" value="C:cytoplasm"/>
    <property type="evidence" value="ECO:0007669"/>
    <property type="project" value="UniProtKB-SubCell"/>
</dbReference>
<evidence type="ECO:0000259" key="12">
    <source>
        <dbReference type="PROSITE" id="PS51674"/>
    </source>
</evidence>
<evidence type="ECO:0000256" key="5">
    <source>
        <dbReference type="ARBA" id="ARBA00023004"/>
    </source>
</evidence>
<dbReference type="GO" id="GO:0045892">
    <property type="term" value="P:negative regulation of DNA-templated transcription"/>
    <property type="evidence" value="ECO:0007669"/>
    <property type="project" value="TreeGrafter"/>
</dbReference>
<dbReference type="HAMAP" id="MF_01479">
    <property type="entry name" value="WhiB"/>
    <property type="match status" value="1"/>
</dbReference>
<proteinExistence type="inferred from homology"/>
<evidence type="ECO:0000313" key="13">
    <source>
        <dbReference type="EMBL" id="RYP87573.1"/>
    </source>
</evidence>
<feature type="binding site" evidence="11">
    <location>
        <position position="31"/>
    </location>
    <ligand>
        <name>[4Fe-4S] cluster</name>
        <dbReference type="ChEBI" id="CHEBI:49883"/>
    </ligand>
</feature>
<dbReference type="InterPro" id="IPR003482">
    <property type="entry name" value="Whib"/>
</dbReference>
<dbReference type="EMBL" id="SDKM01000006">
    <property type="protein sequence ID" value="RYP87573.1"/>
    <property type="molecule type" value="Genomic_DNA"/>
</dbReference>
<feature type="binding site" evidence="11">
    <location>
        <position position="6"/>
    </location>
    <ligand>
        <name>[4Fe-4S] cluster</name>
        <dbReference type="ChEBI" id="CHEBI:49883"/>
    </ligand>
</feature>
<dbReference type="OrthoDB" id="5244115at2"/>
<dbReference type="GO" id="GO:0047134">
    <property type="term" value="F:protein-disulfide reductase [NAD(P)H] activity"/>
    <property type="evidence" value="ECO:0007669"/>
    <property type="project" value="TreeGrafter"/>
</dbReference>
<protein>
    <recommendedName>
        <fullName evidence="11">Transcriptional regulator WhiB</fullName>
    </recommendedName>
</protein>
<comment type="caution">
    <text evidence="13">The sequence shown here is derived from an EMBL/GenBank/DDBJ whole genome shotgun (WGS) entry which is preliminary data.</text>
</comment>
<dbReference type="GO" id="GO:0046872">
    <property type="term" value="F:metal ion binding"/>
    <property type="evidence" value="ECO:0007669"/>
    <property type="project" value="UniProtKB-KW"/>
</dbReference>
<evidence type="ECO:0000256" key="4">
    <source>
        <dbReference type="ARBA" id="ARBA00022723"/>
    </source>
</evidence>
<feature type="domain" description="4Fe-4S Wbl-type" evidence="12">
    <location>
        <begin position="5"/>
        <end position="61"/>
    </location>
</feature>
<evidence type="ECO:0000313" key="14">
    <source>
        <dbReference type="Proteomes" id="UP000295198"/>
    </source>
</evidence>
<comment type="PTM">
    <text evidence="11">The Fe-S cluster can be nitrosylated by nitric oxide (NO).</text>
</comment>
<organism evidence="13 14">
    <name type="scientific">Nocardioides guangzhouensis</name>
    <dbReference type="NCBI Taxonomy" id="2497878"/>
    <lineage>
        <taxon>Bacteria</taxon>
        <taxon>Bacillati</taxon>
        <taxon>Actinomycetota</taxon>
        <taxon>Actinomycetes</taxon>
        <taxon>Propionibacteriales</taxon>
        <taxon>Nocardioidaceae</taxon>
        <taxon>Nocardioides</taxon>
    </lineage>
</organism>
<evidence type="ECO:0000256" key="2">
    <source>
        <dbReference type="ARBA" id="ARBA00006597"/>
    </source>
</evidence>
<keyword evidence="9 11" id="KW-1015">Disulfide bond</keyword>
<gene>
    <name evidence="11" type="primary">whiB</name>
    <name evidence="13" type="ORF">EKO23_05940</name>
</gene>
<dbReference type="RefSeq" id="WP_134715071.1">
    <property type="nucleotide sequence ID" value="NZ_SDKM01000006.1"/>
</dbReference>
<keyword evidence="8 11" id="KW-0238">DNA-binding</keyword>
<reference evidence="13 14" key="1">
    <citation type="submission" date="2019-01" db="EMBL/GenBank/DDBJ databases">
        <title>Nocardioides guangzhouensis sp. nov., an actinobacterium isolated from soil.</title>
        <authorList>
            <person name="Fu Y."/>
            <person name="Cai Y."/>
            <person name="Lin Z."/>
            <person name="Chen P."/>
        </authorList>
    </citation>
    <scope>NUCLEOTIDE SEQUENCE [LARGE SCALE GENOMIC DNA]</scope>
    <source>
        <strain evidence="13 14">130</strain>
    </source>
</reference>
<keyword evidence="3 11" id="KW-0004">4Fe-4S</keyword>
<comment type="similarity">
    <text evidence="2 11">Belongs to the WhiB family.</text>
</comment>
<dbReference type="InterPro" id="IPR034768">
    <property type="entry name" value="4FE4S_WBL"/>
</dbReference>
<keyword evidence="14" id="KW-1185">Reference proteome</keyword>
<dbReference type="GO" id="GO:0051539">
    <property type="term" value="F:4 iron, 4 sulfur cluster binding"/>
    <property type="evidence" value="ECO:0007669"/>
    <property type="project" value="UniProtKB-UniRule"/>
</dbReference>
<sequence length="81" mass="8826">MSVLPCQTRPELFFAEHSRALTEAQRLCAGCPLREACLAGALERGEAYGVWGGQILMAGEVVPFKRGRGRPRKDERQPGAA</sequence>
<dbReference type="GO" id="GO:0035731">
    <property type="term" value="F:dinitrosyl-iron complex binding"/>
    <property type="evidence" value="ECO:0007669"/>
    <property type="project" value="UniProtKB-UniRule"/>
</dbReference>
<feature type="binding site" evidence="11">
    <location>
        <position position="28"/>
    </location>
    <ligand>
        <name>[4Fe-4S] cluster</name>
        <dbReference type="ChEBI" id="CHEBI:49883"/>
    </ligand>
</feature>
<dbReference type="GO" id="GO:0045454">
    <property type="term" value="P:cell redox homeostasis"/>
    <property type="evidence" value="ECO:0007669"/>
    <property type="project" value="TreeGrafter"/>
</dbReference>
<keyword evidence="5 11" id="KW-0408">Iron</keyword>
<dbReference type="AlphaFoldDB" id="A0A4Q4ZHC1"/>